<evidence type="ECO:0000256" key="3">
    <source>
        <dbReference type="ARBA" id="ARBA00038502"/>
    </source>
</evidence>
<keyword evidence="2" id="KW-0012">Acyltransferase</keyword>
<organism evidence="5 6">
    <name type="scientific">Butyrivibrio hungatei</name>
    <dbReference type="NCBI Taxonomy" id="185008"/>
    <lineage>
        <taxon>Bacteria</taxon>
        <taxon>Bacillati</taxon>
        <taxon>Bacillota</taxon>
        <taxon>Clostridia</taxon>
        <taxon>Lachnospirales</taxon>
        <taxon>Lachnospiraceae</taxon>
        <taxon>Butyrivibrio</taxon>
    </lineage>
</organism>
<protein>
    <submittedName>
        <fullName evidence="5">Protein N-acetyltransferase, RimJ/RimL family</fullName>
    </submittedName>
</protein>
<gene>
    <name evidence="5" type="ORF">SAMN02910451_00784</name>
</gene>
<dbReference type="Gene3D" id="3.40.630.30">
    <property type="match status" value="1"/>
</dbReference>
<dbReference type="InterPro" id="IPR051531">
    <property type="entry name" value="N-acetyltransferase"/>
</dbReference>
<evidence type="ECO:0000256" key="1">
    <source>
        <dbReference type="ARBA" id="ARBA00022679"/>
    </source>
</evidence>
<dbReference type="RefSeq" id="WP_074461540.1">
    <property type="nucleotide sequence ID" value="NZ_FMUR01000005.1"/>
</dbReference>
<dbReference type="PANTHER" id="PTHR43792:SF8">
    <property type="entry name" value="[RIBOSOMAL PROTEIN US5]-ALANINE N-ACETYLTRANSFERASE"/>
    <property type="match status" value="1"/>
</dbReference>
<dbReference type="InterPro" id="IPR000182">
    <property type="entry name" value="GNAT_dom"/>
</dbReference>
<evidence type="ECO:0000256" key="2">
    <source>
        <dbReference type="ARBA" id="ARBA00023315"/>
    </source>
</evidence>
<name>A0A1G5BRZ1_9FIRM</name>
<dbReference type="PROSITE" id="PS51186">
    <property type="entry name" value="GNAT"/>
    <property type="match status" value="1"/>
</dbReference>
<dbReference type="AlphaFoldDB" id="A0A1G5BRZ1"/>
<proteinExistence type="inferred from homology"/>
<dbReference type="PANTHER" id="PTHR43792">
    <property type="entry name" value="GNAT FAMILY, PUTATIVE (AFU_ORTHOLOGUE AFUA_3G00765)-RELATED-RELATED"/>
    <property type="match status" value="1"/>
</dbReference>
<evidence type="ECO:0000313" key="6">
    <source>
        <dbReference type="Proteomes" id="UP000183047"/>
    </source>
</evidence>
<reference evidence="6" key="1">
    <citation type="submission" date="2016-10" db="EMBL/GenBank/DDBJ databases">
        <authorList>
            <person name="Varghese N."/>
            <person name="Submissions S."/>
        </authorList>
    </citation>
    <scope>NUCLEOTIDE SEQUENCE [LARGE SCALE GENOMIC DNA]</scope>
    <source>
        <strain evidence="6">XBD2006</strain>
    </source>
</reference>
<evidence type="ECO:0000259" key="4">
    <source>
        <dbReference type="PROSITE" id="PS51186"/>
    </source>
</evidence>
<accession>A0A1G5BRZ1</accession>
<dbReference type="OrthoDB" id="9785602at2"/>
<dbReference type="Pfam" id="PF13302">
    <property type="entry name" value="Acetyltransf_3"/>
    <property type="match status" value="1"/>
</dbReference>
<evidence type="ECO:0000313" key="5">
    <source>
        <dbReference type="EMBL" id="SCX92968.1"/>
    </source>
</evidence>
<dbReference type="SUPFAM" id="SSF55729">
    <property type="entry name" value="Acyl-CoA N-acyltransferases (Nat)"/>
    <property type="match status" value="1"/>
</dbReference>
<keyword evidence="6" id="KW-1185">Reference proteome</keyword>
<dbReference type="Proteomes" id="UP000183047">
    <property type="component" value="Unassembled WGS sequence"/>
</dbReference>
<keyword evidence="1 5" id="KW-0808">Transferase</keyword>
<comment type="similarity">
    <text evidence="3">Belongs to the acetyltransferase family. RimJ subfamily.</text>
</comment>
<dbReference type="EMBL" id="FMUR01000005">
    <property type="protein sequence ID" value="SCX92968.1"/>
    <property type="molecule type" value="Genomic_DNA"/>
</dbReference>
<dbReference type="InterPro" id="IPR016181">
    <property type="entry name" value="Acyl_CoA_acyltransferase"/>
</dbReference>
<dbReference type="GO" id="GO:0016747">
    <property type="term" value="F:acyltransferase activity, transferring groups other than amino-acyl groups"/>
    <property type="evidence" value="ECO:0007669"/>
    <property type="project" value="InterPro"/>
</dbReference>
<sequence length="185" mass="21314">MVLQTDRLLLRKWETDDAADLYKYASDERIGLPAGWPPHKDEAYSRAIIRTVFARDEVYAICMKEHGRTVIGSIGLTLEGSPERPIAENEAELGYWIGYPFWGKGIATEAAKELLRHGFEDLNLSRVFCAYFEGNERSKKVQDKCGFKLHHVNHMTRVVMLGELRVEYVNVLTFDDWSKKFKANE</sequence>
<feature type="domain" description="N-acetyltransferase" evidence="4">
    <location>
        <begin position="8"/>
        <end position="175"/>
    </location>
</feature>